<dbReference type="Gene3D" id="1.20.5.170">
    <property type="match status" value="1"/>
</dbReference>
<dbReference type="GeneID" id="41976361"/>
<feature type="compositionally biased region" description="Low complexity" evidence="3">
    <location>
        <begin position="23"/>
        <end position="51"/>
    </location>
</feature>
<feature type="compositionally biased region" description="Basic and acidic residues" evidence="3">
    <location>
        <begin position="141"/>
        <end position="168"/>
    </location>
</feature>
<comment type="subcellular location">
    <subcellularLocation>
        <location evidence="1">Nucleus</location>
    </subcellularLocation>
</comment>
<feature type="region of interest" description="Disordered" evidence="3">
    <location>
        <begin position="1"/>
        <end position="62"/>
    </location>
</feature>
<sequence length="693" mass="72387">MTASPRSQQQLPRLSTRPVAPASESCGVSRSTSVSSPASAASPGSGASTPAHTPGASASQPHLAIKPSSHIAVQATTAKPVNMMAMTSVITPNQQAAPMKPPMSVTSKEWVIPPRPKPGRKPATDTPPTKRKAQNRAAQRAFRERRAARVGELEEQLEEQKEAHDKVEQELRDKVQGLEVETQTLRTRCQVLENMLERERVERARVGTELESMKARKASEASLSRSGSTSSSQPLQRHHSFQHQRGSTGNADHYSRSSRSSTTSVAAPRPSAHTFSISQIISPPDELDDTLTCGSCKPTGPCACADEVLAKATSGCGKCSLGTKCECLEESVNATLGHSESSSPVLKRPFRSSSPLLGPDEKRFRPDTEMETDFTSLFSRKRTSVTAVSLNAPAQPPTSNSTSYFPIPSTEEEPQPMETGIPKDPCGFCEEGTYCVCADAMRSSSSAAPPPAPPPQSAAIQQPTSLMSAQEHTPPPSEDDVVPSPMEVTATGAIKLPSLKSLRLRRDNSGTPAKRSTCGPGGPGTCAQCLADPKSGLFCRSLAANFERQGGLGGSGGGSGGCCGGGGAGGCCKSKGGAKSNAAAGATSSGAAAADNSSRAGASKKQQQIGLSLSCAETYKTLASHRHFSEATDDIGTWLPLLRAAPRPDPRQLARGGGGGERAPGGGSKLHPMEVEAASIMSVLKGFDVRFGE</sequence>
<protein>
    <recommendedName>
        <fullName evidence="4">BZIP domain-containing protein</fullName>
    </recommendedName>
</protein>
<evidence type="ECO:0000313" key="5">
    <source>
        <dbReference type="EMBL" id="TPX09892.1"/>
    </source>
</evidence>
<dbReference type="STRING" id="1093900.A0A507AK43"/>
<feature type="region of interest" description="Disordered" evidence="3">
    <location>
        <begin position="336"/>
        <end position="366"/>
    </location>
</feature>
<evidence type="ECO:0000259" key="4">
    <source>
        <dbReference type="PROSITE" id="PS00036"/>
    </source>
</evidence>
<dbReference type="EMBL" id="SKBQ01000061">
    <property type="protein sequence ID" value="TPX09892.1"/>
    <property type="molecule type" value="Genomic_DNA"/>
</dbReference>
<dbReference type="GO" id="GO:0001228">
    <property type="term" value="F:DNA-binding transcription activator activity, RNA polymerase II-specific"/>
    <property type="evidence" value="ECO:0007669"/>
    <property type="project" value="TreeGrafter"/>
</dbReference>
<feature type="compositionally biased region" description="Gly residues" evidence="3">
    <location>
        <begin position="655"/>
        <end position="668"/>
    </location>
</feature>
<dbReference type="PANTHER" id="PTHR40621:SF7">
    <property type="entry name" value="BZIP DOMAIN-CONTAINING PROTEIN"/>
    <property type="match status" value="1"/>
</dbReference>
<evidence type="ECO:0000256" key="2">
    <source>
        <dbReference type="ARBA" id="ARBA00023242"/>
    </source>
</evidence>
<dbReference type="InterPro" id="IPR050936">
    <property type="entry name" value="AP-1-like"/>
</dbReference>
<dbReference type="GO" id="GO:0000976">
    <property type="term" value="F:transcription cis-regulatory region binding"/>
    <property type="evidence" value="ECO:0007669"/>
    <property type="project" value="InterPro"/>
</dbReference>
<dbReference type="InParanoid" id="A0A507AK43"/>
<comment type="caution">
    <text evidence="5">The sequence shown here is derived from an EMBL/GenBank/DDBJ whole genome shotgun (WGS) entry which is preliminary data.</text>
</comment>
<dbReference type="PROSITE" id="PS00036">
    <property type="entry name" value="BZIP_BASIC"/>
    <property type="match status" value="1"/>
</dbReference>
<dbReference type="OrthoDB" id="5374328at2759"/>
<keyword evidence="2" id="KW-0539">Nucleus</keyword>
<evidence type="ECO:0000313" key="6">
    <source>
        <dbReference type="Proteomes" id="UP000319257"/>
    </source>
</evidence>
<dbReference type="SUPFAM" id="SSF57959">
    <property type="entry name" value="Leucine zipper domain"/>
    <property type="match status" value="1"/>
</dbReference>
<dbReference type="Proteomes" id="UP000319257">
    <property type="component" value="Unassembled WGS sequence"/>
</dbReference>
<dbReference type="InterPro" id="IPR046347">
    <property type="entry name" value="bZIP_sf"/>
</dbReference>
<feature type="compositionally biased region" description="Basic and acidic residues" evidence="3">
    <location>
        <begin position="207"/>
        <end position="219"/>
    </location>
</feature>
<dbReference type="Pfam" id="PF10297">
    <property type="entry name" value="Hap4_Hap_bind"/>
    <property type="match status" value="1"/>
</dbReference>
<feature type="compositionally biased region" description="Low complexity" evidence="3">
    <location>
        <begin position="220"/>
        <end position="232"/>
    </location>
</feature>
<feature type="region of interest" description="Disordered" evidence="3">
    <location>
        <begin position="646"/>
        <end position="670"/>
    </location>
</feature>
<keyword evidence="6" id="KW-1185">Reference proteome</keyword>
<accession>A0A507AK43</accession>
<dbReference type="GO" id="GO:0090575">
    <property type="term" value="C:RNA polymerase II transcription regulator complex"/>
    <property type="evidence" value="ECO:0007669"/>
    <property type="project" value="TreeGrafter"/>
</dbReference>
<name>A0A507AK43_9PEZI</name>
<gene>
    <name evidence="5" type="ORF">E0L32_008914</name>
</gene>
<reference evidence="5 6" key="1">
    <citation type="submission" date="2019-06" db="EMBL/GenBank/DDBJ databases">
        <title>Draft genome sequence of the filamentous fungus Phialemoniopsis curvata isolated from diesel fuel.</title>
        <authorList>
            <person name="Varaljay V.A."/>
            <person name="Lyon W.J."/>
            <person name="Crouch A.L."/>
            <person name="Drake C.E."/>
            <person name="Hollomon J.M."/>
            <person name="Nadeau L.J."/>
            <person name="Nunn H.S."/>
            <person name="Stevenson B.S."/>
            <person name="Bojanowski C.L."/>
            <person name="Crookes-Goodson W.J."/>
        </authorList>
    </citation>
    <scope>NUCLEOTIDE SEQUENCE [LARGE SCALE GENOMIC DNA]</scope>
    <source>
        <strain evidence="5 6">D216</strain>
    </source>
</reference>
<proteinExistence type="predicted"/>
<dbReference type="InterPro" id="IPR018287">
    <property type="entry name" value="Hap4_TF_heteromerisation"/>
</dbReference>
<evidence type="ECO:0000256" key="3">
    <source>
        <dbReference type="SAM" id="MobiDB-lite"/>
    </source>
</evidence>
<dbReference type="RefSeq" id="XP_030991603.1">
    <property type="nucleotide sequence ID" value="XM_031143821.1"/>
</dbReference>
<dbReference type="SMART" id="SM00338">
    <property type="entry name" value="BRLZ"/>
    <property type="match status" value="1"/>
</dbReference>
<feature type="region of interest" description="Disordered" evidence="3">
    <location>
        <begin position="443"/>
        <end position="522"/>
    </location>
</feature>
<dbReference type="PANTHER" id="PTHR40621">
    <property type="entry name" value="TRANSCRIPTION FACTOR KAPC-RELATED"/>
    <property type="match status" value="1"/>
</dbReference>
<feature type="domain" description="BZIP" evidence="4">
    <location>
        <begin position="130"/>
        <end position="145"/>
    </location>
</feature>
<organism evidence="5 6">
    <name type="scientific">Thyridium curvatum</name>
    <dbReference type="NCBI Taxonomy" id="1093900"/>
    <lineage>
        <taxon>Eukaryota</taxon>
        <taxon>Fungi</taxon>
        <taxon>Dikarya</taxon>
        <taxon>Ascomycota</taxon>
        <taxon>Pezizomycotina</taxon>
        <taxon>Sordariomycetes</taxon>
        <taxon>Sordariomycetidae</taxon>
        <taxon>Thyridiales</taxon>
        <taxon>Thyridiaceae</taxon>
        <taxon>Thyridium</taxon>
    </lineage>
</organism>
<feature type="region of interest" description="Disordered" evidence="3">
    <location>
        <begin position="391"/>
        <end position="421"/>
    </location>
</feature>
<feature type="region of interest" description="Disordered" evidence="3">
    <location>
        <begin position="207"/>
        <end position="272"/>
    </location>
</feature>
<dbReference type="InterPro" id="IPR004827">
    <property type="entry name" value="bZIP"/>
</dbReference>
<dbReference type="AlphaFoldDB" id="A0A507AK43"/>
<feature type="region of interest" description="Disordered" evidence="3">
    <location>
        <begin position="94"/>
        <end position="168"/>
    </location>
</feature>
<feature type="compositionally biased region" description="Polar residues" evidence="3">
    <location>
        <begin position="1"/>
        <end position="13"/>
    </location>
</feature>
<evidence type="ECO:0000256" key="1">
    <source>
        <dbReference type="ARBA" id="ARBA00004123"/>
    </source>
</evidence>